<dbReference type="RefSeq" id="WP_012408364.1">
    <property type="nucleotide sequence ID" value="NC_010628.1"/>
</dbReference>
<reference evidence="1 2" key="2">
    <citation type="journal article" date="2013" name="Plant Physiol.">
        <title>A Nostoc punctiforme Sugar Transporter Necessary to Establish a Cyanobacterium-Plant Symbiosis.</title>
        <authorList>
            <person name="Ekman M."/>
            <person name="Picossi S."/>
            <person name="Campbell E.L."/>
            <person name="Meeks J.C."/>
            <person name="Flores E."/>
        </authorList>
    </citation>
    <scope>NUCLEOTIDE SEQUENCE [LARGE SCALE GENOMIC DNA]</scope>
    <source>
        <strain evidence="2">ATCC 29133 / PCC 73102</strain>
    </source>
</reference>
<sequence>MVRRRGNKVQAYVIFKGSLKYGFQINEGFHETYKSELGQTTFAGAVGVFFGCNSPKPNRASKLIATGNISSFCSSASEKNLQKAGWTITSKGSNIRGIKTAGLTRTVYVPMPGGYNYAWNITAAEISHAEELGILEAAGDTANLIWGSTPKPPRASKKDASGTVSTFIQPKQSIITGAVEKGWSIRGINYALLPE</sequence>
<dbReference type="Proteomes" id="UP000001191">
    <property type="component" value="Chromosome"/>
</dbReference>
<evidence type="ECO:0000313" key="2">
    <source>
        <dbReference type="Proteomes" id="UP000001191"/>
    </source>
</evidence>
<dbReference type="AlphaFoldDB" id="B2J1I5"/>
<name>B2J1I5_NOSP7</name>
<dbReference type="EnsemblBacteria" id="ACC80346">
    <property type="protein sequence ID" value="ACC80346"/>
    <property type="gene ID" value="Npun_F1674"/>
</dbReference>
<reference evidence="2" key="1">
    <citation type="submission" date="2008-04" db="EMBL/GenBank/DDBJ databases">
        <title>Complete sequence of chromosome of Nostoc punctiforme ATCC 29133.</title>
        <authorList>
            <consortium name="US DOE Joint Genome Institute"/>
            <person name="Copeland A."/>
            <person name="Lucas S."/>
            <person name="Lapidus A."/>
            <person name="Glavina del Rio T."/>
            <person name="Dalin E."/>
            <person name="Tice H."/>
            <person name="Pitluck S."/>
            <person name="Chain P."/>
            <person name="Malfatti S."/>
            <person name="Shin M."/>
            <person name="Vergez L."/>
            <person name="Schmutz J."/>
            <person name="Larimer F."/>
            <person name="Land M."/>
            <person name="Hauser L."/>
            <person name="Kyrpides N."/>
            <person name="Kim E."/>
            <person name="Meeks J.C."/>
            <person name="Elhai J."/>
            <person name="Campbell E.L."/>
            <person name="Thiel T."/>
            <person name="Longmire J."/>
            <person name="Potts M."/>
            <person name="Atlas R."/>
        </authorList>
    </citation>
    <scope>NUCLEOTIDE SEQUENCE [LARGE SCALE GENOMIC DNA]</scope>
    <source>
        <strain evidence="2">ATCC 29133 / PCC 73102</strain>
    </source>
</reference>
<dbReference type="OrthoDB" id="512819at2"/>
<keyword evidence="2" id="KW-1185">Reference proteome</keyword>
<gene>
    <name evidence="1" type="ordered locus">Npun_F1674</name>
</gene>
<dbReference type="HOGENOM" id="CLU_1395088_0_0_3"/>
<organism evidence="1 2">
    <name type="scientific">Nostoc punctiforme (strain ATCC 29133 / PCC 73102)</name>
    <dbReference type="NCBI Taxonomy" id="63737"/>
    <lineage>
        <taxon>Bacteria</taxon>
        <taxon>Bacillati</taxon>
        <taxon>Cyanobacteriota</taxon>
        <taxon>Cyanophyceae</taxon>
        <taxon>Nostocales</taxon>
        <taxon>Nostocaceae</taxon>
        <taxon>Nostoc</taxon>
    </lineage>
</organism>
<evidence type="ECO:0000313" key="1">
    <source>
        <dbReference type="EMBL" id="ACC80346.1"/>
    </source>
</evidence>
<dbReference type="KEGG" id="npu:Npun_F1674"/>
<dbReference type="EMBL" id="CP001037">
    <property type="protein sequence ID" value="ACC80346.1"/>
    <property type="molecule type" value="Genomic_DNA"/>
</dbReference>
<protein>
    <submittedName>
        <fullName evidence="1">Uncharacterized protein</fullName>
    </submittedName>
</protein>
<dbReference type="STRING" id="63737.Npun_F1674"/>
<proteinExistence type="predicted"/>
<accession>B2J1I5</accession>
<dbReference type="eggNOG" id="ENOG5033GXK">
    <property type="taxonomic scope" value="Bacteria"/>
</dbReference>